<dbReference type="OrthoDB" id="87655at2"/>
<keyword evidence="3" id="KW-1185">Reference proteome</keyword>
<dbReference type="PIR" id="A96924">
    <property type="entry name" value="A96924"/>
</dbReference>
<gene>
    <name evidence="2" type="ordered locus">CA_C0198</name>
</gene>
<proteinExistence type="predicted"/>
<feature type="transmembrane region" description="Helical" evidence="1">
    <location>
        <begin position="48"/>
        <end position="71"/>
    </location>
</feature>
<dbReference type="STRING" id="272562.CA_C0198"/>
<dbReference type="Pfam" id="PF19700">
    <property type="entry name" value="DUF6198"/>
    <property type="match status" value="1"/>
</dbReference>
<feature type="transmembrane region" description="Helical" evidence="1">
    <location>
        <begin position="156"/>
        <end position="176"/>
    </location>
</feature>
<feature type="transmembrane region" description="Helical" evidence="1">
    <location>
        <begin position="188"/>
        <end position="208"/>
    </location>
</feature>
<dbReference type="InterPro" id="IPR038750">
    <property type="entry name" value="YczE/YyaS-like"/>
</dbReference>
<name>Q97MJ8_CLOAB</name>
<reference evidence="2 3" key="1">
    <citation type="journal article" date="2001" name="J. Bacteriol.">
        <title>Genome sequence and comparative analysis of the solvent-producing bacterium Clostridium acetobutylicum.</title>
        <authorList>
            <person name="Nolling J."/>
            <person name="Breton G."/>
            <person name="Omelchenko M.V."/>
            <person name="Makarova K.S."/>
            <person name="Zeng Q."/>
            <person name="Gibson R."/>
            <person name="Lee H.M."/>
            <person name="Dubois J."/>
            <person name="Qiu D."/>
            <person name="Hitti J."/>
            <person name="Wolf Y.I."/>
            <person name="Tatusov R.L."/>
            <person name="Sabathe F."/>
            <person name="Doucette-Stamm L."/>
            <person name="Soucaille P."/>
            <person name="Daly M.J."/>
            <person name="Bennett G.N."/>
            <person name="Koonin E.V."/>
            <person name="Smith D.R."/>
        </authorList>
    </citation>
    <scope>NUCLEOTIDE SEQUENCE [LARGE SCALE GENOMIC DNA]</scope>
    <source>
        <strain evidence="3">ATCC 824 / DSM 792 / JCM 1419 / LMG 5710 / VKM B-1787</strain>
    </source>
</reference>
<evidence type="ECO:0000256" key="1">
    <source>
        <dbReference type="SAM" id="Phobius"/>
    </source>
</evidence>
<dbReference type="PANTHER" id="PTHR40078">
    <property type="entry name" value="INTEGRAL MEMBRANE PROTEIN-RELATED"/>
    <property type="match status" value="1"/>
</dbReference>
<feature type="transmembrane region" description="Helical" evidence="1">
    <location>
        <begin position="83"/>
        <end position="103"/>
    </location>
</feature>
<feature type="transmembrane region" description="Helical" evidence="1">
    <location>
        <begin position="109"/>
        <end position="135"/>
    </location>
</feature>
<dbReference type="RefSeq" id="WP_010963522.1">
    <property type="nucleotide sequence ID" value="NC_003030.1"/>
</dbReference>
<keyword evidence="1" id="KW-0472">Membrane</keyword>
<evidence type="ECO:0000313" key="2">
    <source>
        <dbReference type="EMBL" id="AAK78180.1"/>
    </source>
</evidence>
<feature type="transmembrane region" description="Helical" evidence="1">
    <location>
        <begin position="7"/>
        <end position="28"/>
    </location>
</feature>
<dbReference type="KEGG" id="cac:CA_C0198"/>
<protein>
    <submittedName>
        <fullName evidence="2">Uncharacterized membrane protein, ortholog YYAS B.subtilis</fullName>
    </submittedName>
</protein>
<dbReference type="AlphaFoldDB" id="Q97MJ8"/>
<evidence type="ECO:0000313" key="3">
    <source>
        <dbReference type="Proteomes" id="UP000000814"/>
    </source>
</evidence>
<dbReference type="PANTHER" id="PTHR40078:SF1">
    <property type="entry name" value="INTEGRAL MEMBRANE PROTEIN"/>
    <property type="match status" value="1"/>
</dbReference>
<dbReference type="EMBL" id="AE001437">
    <property type="protein sequence ID" value="AAK78180.1"/>
    <property type="molecule type" value="Genomic_DNA"/>
</dbReference>
<dbReference type="Proteomes" id="UP000000814">
    <property type="component" value="Chromosome"/>
</dbReference>
<dbReference type="HOGENOM" id="CLU_083843_2_0_9"/>
<dbReference type="GeneID" id="44996690"/>
<keyword evidence="1" id="KW-1133">Transmembrane helix</keyword>
<accession>Q97MJ8</accession>
<sequence length="227" mass="25099">MSKKELLKRYIFFLIGLFVNALGVSFITKAKLGTSPISSVPYTLSMGFPLTMGTFTFILNMFLIVGQVIFLGKDFKKVQLMQIPISLVFGYFIDFTMSLLSVLNPTTYVFKLVFLLIGCFILALGVSIEVIANVVMLSGEAFVSAISTKFKREFGTIKVCFDITLVVLSIIISLLMFRKVAGVREGTIVAALIVGIIARILSKGLGFINTKILMDRQDLEEEESMVS</sequence>
<keyword evidence="1" id="KW-0812">Transmembrane</keyword>
<dbReference type="eggNOG" id="COG2364">
    <property type="taxonomic scope" value="Bacteria"/>
</dbReference>
<organism evidence="2 3">
    <name type="scientific">Clostridium acetobutylicum (strain ATCC 824 / DSM 792 / JCM 1419 / IAM 19013 / LMG 5710 / NBRC 13948 / NRRL B-527 / VKM B-1787 / 2291 / W)</name>
    <dbReference type="NCBI Taxonomy" id="272562"/>
    <lineage>
        <taxon>Bacteria</taxon>
        <taxon>Bacillati</taxon>
        <taxon>Bacillota</taxon>
        <taxon>Clostridia</taxon>
        <taxon>Eubacteriales</taxon>
        <taxon>Clostridiaceae</taxon>
        <taxon>Clostridium</taxon>
    </lineage>
</organism>
<dbReference type="PATRIC" id="fig|272562.8.peg.384"/>